<dbReference type="Gene3D" id="1.20.1250.20">
    <property type="entry name" value="MFS general substrate transporter like domains"/>
    <property type="match status" value="1"/>
</dbReference>
<feature type="transmembrane region" description="Helical" evidence="7">
    <location>
        <begin position="167"/>
        <end position="187"/>
    </location>
</feature>
<sequence length="452" mass="46226">MPDGLPHPQRAWAFLAVAIALTMAVLDGAIVNVALPSIARDLHVEAPEAIWVVNAYQLAVTMSLLPLASLGDIFGYRRIYCWGLALFTLASLLCALSPSLSMLTAARALQGLGGAGIMSVNIALVRFIYPSAMIGRGVGNTALVVAVSAAAGPTVGAAILAVAPWQWLFLVNVPLGVLALAVASRTLPLTPRSGGRFDVVSAVLSAATFGLLIYGVDGIGRGGGPAPAWLPLVAAAAFGAVLARRQLAMPQPLLPVDLMRIPIFALSMATSICAFGSQMLLYVSLPFYFQNQLGLSAVATGFLMTPWPVATALMSPIAGRLSDHYPAGLLGGLGLAVMTVGLVLLVLLPAHPALADIAWRLAVCGLGFGLFQSPNNKTIITSAPPQRSGGASGMQSTARLLGQSMGAALAAVIFALAGSRDQAYAAILVGVALSAAGAVVSALRGRPVSAIN</sequence>
<evidence type="ECO:0000256" key="4">
    <source>
        <dbReference type="ARBA" id="ARBA00022692"/>
    </source>
</evidence>
<gene>
    <name evidence="9" type="ORF">QO011_006661</name>
</gene>
<dbReference type="InterPro" id="IPR036259">
    <property type="entry name" value="MFS_trans_sf"/>
</dbReference>
<evidence type="ECO:0000256" key="3">
    <source>
        <dbReference type="ARBA" id="ARBA00022475"/>
    </source>
</evidence>
<feature type="transmembrane region" description="Helical" evidence="7">
    <location>
        <begin position="423"/>
        <end position="443"/>
    </location>
</feature>
<dbReference type="RefSeq" id="WP_307282177.1">
    <property type="nucleotide sequence ID" value="NZ_JAUSVX010000017.1"/>
</dbReference>
<evidence type="ECO:0000256" key="2">
    <source>
        <dbReference type="ARBA" id="ARBA00022448"/>
    </source>
</evidence>
<evidence type="ECO:0000256" key="5">
    <source>
        <dbReference type="ARBA" id="ARBA00022989"/>
    </source>
</evidence>
<feature type="transmembrane region" description="Helical" evidence="7">
    <location>
        <begin position="109"/>
        <end position="129"/>
    </location>
</feature>
<organism evidence="9 10">
    <name type="scientific">Labrys wisconsinensis</name>
    <dbReference type="NCBI Taxonomy" id="425677"/>
    <lineage>
        <taxon>Bacteria</taxon>
        <taxon>Pseudomonadati</taxon>
        <taxon>Pseudomonadota</taxon>
        <taxon>Alphaproteobacteria</taxon>
        <taxon>Hyphomicrobiales</taxon>
        <taxon>Xanthobacteraceae</taxon>
        <taxon>Labrys</taxon>
    </lineage>
</organism>
<reference evidence="9 10" key="1">
    <citation type="submission" date="2023-07" db="EMBL/GenBank/DDBJ databases">
        <title>Genomic Encyclopedia of Type Strains, Phase IV (KMG-IV): sequencing the most valuable type-strain genomes for metagenomic binning, comparative biology and taxonomic classification.</title>
        <authorList>
            <person name="Goeker M."/>
        </authorList>
    </citation>
    <scope>NUCLEOTIDE SEQUENCE [LARGE SCALE GENOMIC DNA]</scope>
    <source>
        <strain evidence="9 10">DSM 19619</strain>
    </source>
</reference>
<dbReference type="InterPro" id="IPR020846">
    <property type="entry name" value="MFS_dom"/>
</dbReference>
<evidence type="ECO:0000256" key="6">
    <source>
        <dbReference type="ARBA" id="ARBA00023136"/>
    </source>
</evidence>
<feature type="transmembrane region" description="Helical" evidence="7">
    <location>
        <begin position="263"/>
        <end position="289"/>
    </location>
</feature>
<dbReference type="Pfam" id="PF07690">
    <property type="entry name" value="MFS_1"/>
    <property type="match status" value="1"/>
</dbReference>
<feature type="transmembrane region" description="Helical" evidence="7">
    <location>
        <begin position="81"/>
        <end position="103"/>
    </location>
</feature>
<feature type="transmembrane region" description="Helical" evidence="7">
    <location>
        <begin position="55"/>
        <end position="74"/>
    </location>
</feature>
<feature type="domain" description="Major facilitator superfamily (MFS) profile" evidence="8">
    <location>
        <begin position="13"/>
        <end position="449"/>
    </location>
</feature>
<feature type="transmembrane region" description="Helical" evidence="7">
    <location>
        <begin position="226"/>
        <end position="243"/>
    </location>
</feature>
<dbReference type="PROSITE" id="PS50850">
    <property type="entry name" value="MFS"/>
    <property type="match status" value="1"/>
</dbReference>
<feature type="transmembrane region" description="Helical" evidence="7">
    <location>
        <begin position="295"/>
        <end position="315"/>
    </location>
</feature>
<feature type="transmembrane region" description="Helical" evidence="7">
    <location>
        <begin position="199"/>
        <end position="220"/>
    </location>
</feature>
<keyword evidence="10" id="KW-1185">Reference proteome</keyword>
<evidence type="ECO:0000259" key="8">
    <source>
        <dbReference type="PROSITE" id="PS50850"/>
    </source>
</evidence>
<comment type="caution">
    <text evidence="9">The sequence shown here is derived from an EMBL/GenBank/DDBJ whole genome shotgun (WGS) entry which is preliminary data.</text>
</comment>
<dbReference type="CDD" id="cd17321">
    <property type="entry name" value="MFS_MMR_MDR_like"/>
    <property type="match status" value="1"/>
</dbReference>
<keyword evidence="2" id="KW-0813">Transport</keyword>
<dbReference type="PRINTS" id="PR01036">
    <property type="entry name" value="TCRTETB"/>
</dbReference>
<comment type="subcellular location">
    <subcellularLocation>
        <location evidence="1">Cell membrane</location>
        <topology evidence="1">Multi-pass membrane protein</topology>
    </subcellularLocation>
</comment>
<keyword evidence="4 7" id="KW-0812">Transmembrane</keyword>
<dbReference type="Gene3D" id="1.20.1720.10">
    <property type="entry name" value="Multidrug resistance protein D"/>
    <property type="match status" value="1"/>
</dbReference>
<accession>A0ABU0JJ40</accession>
<keyword evidence="6 7" id="KW-0472">Membrane</keyword>
<dbReference type="EMBL" id="JAUSVX010000017">
    <property type="protein sequence ID" value="MDQ0473625.1"/>
    <property type="molecule type" value="Genomic_DNA"/>
</dbReference>
<evidence type="ECO:0000313" key="9">
    <source>
        <dbReference type="EMBL" id="MDQ0473625.1"/>
    </source>
</evidence>
<feature type="transmembrane region" description="Helical" evidence="7">
    <location>
        <begin position="12"/>
        <end position="35"/>
    </location>
</feature>
<dbReference type="Proteomes" id="UP001242480">
    <property type="component" value="Unassembled WGS sequence"/>
</dbReference>
<feature type="transmembrane region" description="Helical" evidence="7">
    <location>
        <begin position="396"/>
        <end position="417"/>
    </location>
</feature>
<keyword evidence="5 7" id="KW-1133">Transmembrane helix</keyword>
<dbReference type="PANTHER" id="PTHR42718">
    <property type="entry name" value="MAJOR FACILITATOR SUPERFAMILY MULTIDRUG TRANSPORTER MFSC"/>
    <property type="match status" value="1"/>
</dbReference>
<feature type="transmembrane region" description="Helical" evidence="7">
    <location>
        <begin position="141"/>
        <end position="161"/>
    </location>
</feature>
<keyword evidence="3" id="KW-1003">Cell membrane</keyword>
<evidence type="ECO:0000313" key="10">
    <source>
        <dbReference type="Proteomes" id="UP001242480"/>
    </source>
</evidence>
<name>A0ABU0JJ40_9HYPH</name>
<feature type="transmembrane region" description="Helical" evidence="7">
    <location>
        <begin position="327"/>
        <end position="351"/>
    </location>
</feature>
<proteinExistence type="predicted"/>
<protein>
    <submittedName>
        <fullName evidence="9">DHA2 family multidrug resistance protein-like MFS transporter</fullName>
    </submittedName>
</protein>
<dbReference type="InterPro" id="IPR011701">
    <property type="entry name" value="MFS"/>
</dbReference>
<dbReference type="SUPFAM" id="SSF103473">
    <property type="entry name" value="MFS general substrate transporter"/>
    <property type="match status" value="1"/>
</dbReference>
<evidence type="ECO:0000256" key="1">
    <source>
        <dbReference type="ARBA" id="ARBA00004651"/>
    </source>
</evidence>
<dbReference type="PANTHER" id="PTHR42718:SF46">
    <property type="entry name" value="BLR6921 PROTEIN"/>
    <property type="match status" value="1"/>
</dbReference>
<evidence type="ECO:0000256" key="7">
    <source>
        <dbReference type="SAM" id="Phobius"/>
    </source>
</evidence>